<dbReference type="EMBL" id="JANPWB010000009">
    <property type="protein sequence ID" value="KAJ1152220.1"/>
    <property type="molecule type" value="Genomic_DNA"/>
</dbReference>
<dbReference type="InterPro" id="IPR043502">
    <property type="entry name" value="DNA/RNA_pol_sf"/>
</dbReference>
<keyword evidence="3" id="KW-1185">Reference proteome</keyword>
<sequence>MGMEGVLADIRKSLAALAPTAQPGASPTPPPGLDAPASSGPPPVHVPEHQVQEQNPTRTLQWWPKKIEKERALGRLAGPFKRPPLAGFVCSPLGVVPKKEPGQFRLIHNLSAPRGSSVNDAIDPQLYSVRYASVDNAIDKERALGRGALLAKNDIESAFRLLPVHPADYHLLGFQFRGEYF</sequence>
<evidence type="ECO:0008006" key="4">
    <source>
        <dbReference type="Google" id="ProtNLM"/>
    </source>
</evidence>
<evidence type="ECO:0000313" key="2">
    <source>
        <dbReference type="EMBL" id="KAJ1152220.1"/>
    </source>
</evidence>
<name>A0AAV7RJT6_PLEWA</name>
<evidence type="ECO:0000313" key="3">
    <source>
        <dbReference type="Proteomes" id="UP001066276"/>
    </source>
</evidence>
<feature type="region of interest" description="Disordered" evidence="1">
    <location>
        <begin position="18"/>
        <end position="59"/>
    </location>
</feature>
<protein>
    <recommendedName>
        <fullName evidence="4">Reverse transcriptase domain-containing protein</fullName>
    </recommendedName>
</protein>
<dbReference type="AlphaFoldDB" id="A0AAV7RJT6"/>
<dbReference type="Proteomes" id="UP001066276">
    <property type="component" value="Chromosome 5"/>
</dbReference>
<accession>A0AAV7RJT6</accession>
<proteinExistence type="predicted"/>
<feature type="compositionally biased region" description="Pro residues" evidence="1">
    <location>
        <begin position="26"/>
        <end position="45"/>
    </location>
</feature>
<evidence type="ECO:0000256" key="1">
    <source>
        <dbReference type="SAM" id="MobiDB-lite"/>
    </source>
</evidence>
<organism evidence="2 3">
    <name type="scientific">Pleurodeles waltl</name>
    <name type="common">Iberian ribbed newt</name>
    <dbReference type="NCBI Taxonomy" id="8319"/>
    <lineage>
        <taxon>Eukaryota</taxon>
        <taxon>Metazoa</taxon>
        <taxon>Chordata</taxon>
        <taxon>Craniata</taxon>
        <taxon>Vertebrata</taxon>
        <taxon>Euteleostomi</taxon>
        <taxon>Amphibia</taxon>
        <taxon>Batrachia</taxon>
        <taxon>Caudata</taxon>
        <taxon>Salamandroidea</taxon>
        <taxon>Salamandridae</taxon>
        <taxon>Pleurodelinae</taxon>
        <taxon>Pleurodeles</taxon>
    </lineage>
</organism>
<comment type="caution">
    <text evidence="2">The sequence shown here is derived from an EMBL/GenBank/DDBJ whole genome shotgun (WGS) entry which is preliminary data.</text>
</comment>
<gene>
    <name evidence="2" type="ORF">NDU88_004997</name>
</gene>
<reference evidence="2" key="1">
    <citation type="journal article" date="2022" name="bioRxiv">
        <title>Sequencing and chromosome-scale assembly of the giantPleurodeles waltlgenome.</title>
        <authorList>
            <person name="Brown T."/>
            <person name="Elewa A."/>
            <person name="Iarovenko S."/>
            <person name="Subramanian E."/>
            <person name="Araus A.J."/>
            <person name="Petzold A."/>
            <person name="Susuki M."/>
            <person name="Suzuki K.-i.T."/>
            <person name="Hayashi T."/>
            <person name="Toyoda A."/>
            <person name="Oliveira C."/>
            <person name="Osipova E."/>
            <person name="Leigh N.D."/>
            <person name="Simon A."/>
            <person name="Yun M.H."/>
        </authorList>
    </citation>
    <scope>NUCLEOTIDE SEQUENCE</scope>
    <source>
        <strain evidence="2">20211129_DDA</strain>
        <tissue evidence="2">Liver</tissue>
    </source>
</reference>
<dbReference type="SUPFAM" id="SSF56672">
    <property type="entry name" value="DNA/RNA polymerases"/>
    <property type="match status" value="1"/>
</dbReference>